<dbReference type="Pfam" id="PF03061">
    <property type="entry name" value="4HBT"/>
    <property type="match status" value="1"/>
</dbReference>
<keyword evidence="2" id="KW-0812">Transmembrane</keyword>
<dbReference type="PANTHER" id="PTHR47260">
    <property type="entry name" value="UPF0644 PROTEIN PB2B4.06"/>
    <property type="match status" value="1"/>
</dbReference>
<dbReference type="CDD" id="cd03443">
    <property type="entry name" value="PaaI_thioesterase"/>
    <property type="match status" value="1"/>
</dbReference>
<dbReference type="EMBL" id="BAAFSV010000001">
    <property type="protein sequence ID" value="GAB1311586.1"/>
    <property type="molecule type" value="Genomic_DNA"/>
</dbReference>
<proteinExistence type="predicted"/>
<dbReference type="InterPro" id="IPR052061">
    <property type="entry name" value="PTE-AB_protein"/>
</dbReference>
<dbReference type="InterPro" id="IPR006683">
    <property type="entry name" value="Thioestr_dom"/>
</dbReference>
<comment type="caution">
    <text evidence="4">The sequence shown here is derived from an EMBL/GenBank/DDBJ whole genome shotgun (WGS) entry which is preliminary data.</text>
</comment>
<dbReference type="PANTHER" id="PTHR47260:SF1">
    <property type="entry name" value="UPF0644 PROTEIN PB2B4.06"/>
    <property type="match status" value="1"/>
</dbReference>
<dbReference type="Proteomes" id="UP001628179">
    <property type="component" value="Unassembled WGS sequence"/>
</dbReference>
<accession>A0ABQ0G1F2</accession>
<gene>
    <name evidence="4" type="ORF">MFIFM68171_01796</name>
</gene>
<evidence type="ECO:0000313" key="5">
    <source>
        <dbReference type="Proteomes" id="UP001628179"/>
    </source>
</evidence>
<dbReference type="InterPro" id="IPR029069">
    <property type="entry name" value="HotDog_dom_sf"/>
</dbReference>
<name>A0ABQ0G1F2_9PEZI</name>
<feature type="compositionally biased region" description="Low complexity" evidence="1">
    <location>
        <begin position="65"/>
        <end position="86"/>
    </location>
</feature>
<protein>
    <recommendedName>
        <fullName evidence="3">Thioesterase domain-containing protein</fullName>
    </recommendedName>
</protein>
<reference evidence="4 5" key="1">
    <citation type="submission" date="2024-09" db="EMBL/GenBank/DDBJ databases">
        <title>Itraconazole resistance in Madurella fahalii resulting from another homologue of gene encoding cytochrome P450 14-alpha sterol demethylase (CYP51).</title>
        <authorList>
            <person name="Yoshioka I."/>
            <person name="Fahal A.H."/>
            <person name="Kaneko S."/>
            <person name="Yaguchi T."/>
        </authorList>
    </citation>
    <scope>NUCLEOTIDE SEQUENCE [LARGE SCALE GENOMIC DNA]</scope>
    <source>
        <strain evidence="4 5">IFM 68171</strain>
    </source>
</reference>
<feature type="domain" description="Thioesterase" evidence="3">
    <location>
        <begin position="224"/>
        <end position="263"/>
    </location>
</feature>
<feature type="transmembrane region" description="Helical" evidence="2">
    <location>
        <begin position="105"/>
        <end position="126"/>
    </location>
</feature>
<feature type="region of interest" description="Disordered" evidence="1">
    <location>
        <begin position="48"/>
        <end position="98"/>
    </location>
</feature>
<dbReference type="SUPFAM" id="SSF54637">
    <property type="entry name" value="Thioesterase/thiol ester dehydrase-isomerase"/>
    <property type="match status" value="1"/>
</dbReference>
<organism evidence="4 5">
    <name type="scientific">Madurella fahalii</name>
    <dbReference type="NCBI Taxonomy" id="1157608"/>
    <lineage>
        <taxon>Eukaryota</taxon>
        <taxon>Fungi</taxon>
        <taxon>Dikarya</taxon>
        <taxon>Ascomycota</taxon>
        <taxon>Pezizomycotina</taxon>
        <taxon>Sordariomycetes</taxon>
        <taxon>Sordariomycetidae</taxon>
        <taxon>Sordariales</taxon>
        <taxon>Sordariales incertae sedis</taxon>
        <taxon>Madurella</taxon>
    </lineage>
</organism>
<evidence type="ECO:0000256" key="2">
    <source>
        <dbReference type="SAM" id="Phobius"/>
    </source>
</evidence>
<sequence>MTPRIQYGHLLRLAQRRVAVSDTPVRWRPSKSLAVAVQCPRLQFEPFSTSRARWQEPRQAPAPGAADTQTTAPETAEPTRATATPVEPNPSSSPKGEKKRLVPRIIFAVFFTLIGTAAGSSVRLLLSPPNPPEPGSEEDEYTKRVLRDQASKLPIVQRLSADPAWQSWDAYESLSAEHKAQHITAGALAGSRGVGGYQRVFHHAASGELVSVIYFGAATAGWPGVVHGGCLATILDESCGRAAFKQWGGRAGVTASLTLEYKKVTLANGFYVVRVRPRAEEDLPESERGKRHYKCFVDATIEDAVTGNVTVTAEALFVGGEGKKKKNQSAFSWAGKVRDDHARF</sequence>
<dbReference type="Gene3D" id="3.10.129.10">
    <property type="entry name" value="Hotdog Thioesterase"/>
    <property type="match status" value="1"/>
</dbReference>
<evidence type="ECO:0000259" key="3">
    <source>
        <dbReference type="Pfam" id="PF03061"/>
    </source>
</evidence>
<evidence type="ECO:0000256" key="1">
    <source>
        <dbReference type="SAM" id="MobiDB-lite"/>
    </source>
</evidence>
<dbReference type="RefSeq" id="XP_070913319.1">
    <property type="nucleotide sequence ID" value="XM_071057218.1"/>
</dbReference>
<keyword evidence="5" id="KW-1185">Reference proteome</keyword>
<dbReference type="GeneID" id="98172541"/>
<keyword evidence="2" id="KW-0472">Membrane</keyword>
<keyword evidence="2" id="KW-1133">Transmembrane helix</keyword>
<evidence type="ECO:0000313" key="4">
    <source>
        <dbReference type="EMBL" id="GAB1311586.1"/>
    </source>
</evidence>